<evidence type="ECO:0000313" key="4">
    <source>
        <dbReference type="Proteomes" id="UP000618051"/>
    </source>
</evidence>
<organism evidence="2">
    <name type="scientific">Lamprotornis superbus</name>
    <dbReference type="NCBI Taxonomy" id="245042"/>
    <lineage>
        <taxon>Eukaryota</taxon>
        <taxon>Metazoa</taxon>
        <taxon>Chordata</taxon>
        <taxon>Craniata</taxon>
        <taxon>Vertebrata</taxon>
        <taxon>Euteleostomi</taxon>
        <taxon>Archelosauria</taxon>
        <taxon>Archosauria</taxon>
        <taxon>Dinosauria</taxon>
        <taxon>Saurischia</taxon>
        <taxon>Theropoda</taxon>
        <taxon>Coelurosauria</taxon>
        <taxon>Aves</taxon>
        <taxon>Neognathae</taxon>
        <taxon>Neoaves</taxon>
        <taxon>Telluraves</taxon>
        <taxon>Australaves</taxon>
        <taxon>Passeriformes</taxon>
        <taxon>Sturnidae</taxon>
        <taxon>Lamprotornis</taxon>
    </lineage>
</organism>
<name>A0A835NV07_9PASS</name>
<gene>
    <name evidence="3" type="ORF">IHE44_0007277</name>
    <name evidence="2" type="ORF">IHE44_008990</name>
</gene>
<evidence type="ECO:0000313" key="2">
    <source>
        <dbReference type="EMBL" id="KAG0122365.1"/>
    </source>
</evidence>
<dbReference type="AlphaFoldDB" id="A0A835NV07"/>
<evidence type="ECO:0000313" key="3">
    <source>
        <dbReference type="EMBL" id="KAI1232210.1"/>
    </source>
</evidence>
<dbReference type="EMBL" id="JADDUC010000036">
    <property type="protein sequence ID" value="KAG0122365.1"/>
    <property type="molecule type" value="Genomic_DNA"/>
</dbReference>
<feature type="region of interest" description="Disordered" evidence="1">
    <location>
        <begin position="39"/>
        <end position="73"/>
    </location>
</feature>
<protein>
    <submittedName>
        <fullName evidence="2">Uncharacterized protein</fullName>
    </submittedName>
</protein>
<keyword evidence="4" id="KW-1185">Reference proteome</keyword>
<reference evidence="2" key="1">
    <citation type="submission" date="2020-10" db="EMBL/GenBank/DDBJ databases">
        <title>Feather gene expression reveals the developmental basis of iridescence in African starlings.</title>
        <authorList>
            <person name="Rubenstein D.R."/>
        </authorList>
    </citation>
    <scope>NUCLEOTIDE SEQUENCE</scope>
    <source>
        <strain evidence="2">SS15</strain>
        <tissue evidence="2">Liver</tissue>
    </source>
</reference>
<sequence length="86" mass="8965">MLLRTQSCKTRLIPEAEVGVSEAEERWAVFAEGFVPVVSPGASGRTAPSPSPPTGRASTTASSRSCATAASSRWPLTPACWTSWAG</sequence>
<dbReference type="Proteomes" id="UP000618051">
    <property type="component" value="Unassembled WGS sequence"/>
</dbReference>
<reference evidence="3 4" key="2">
    <citation type="journal article" date="2021" name="J. Hered.">
        <title>Feather Gene Expression Elucidates the Developmental Basis of Plumage Iridescence in African Starlings.</title>
        <authorList>
            <person name="Rubenstein D.R."/>
            <person name="Corvelo A."/>
            <person name="MacManes M.D."/>
            <person name="Maia R."/>
            <person name="Narzisi G."/>
            <person name="Rousaki A."/>
            <person name="Vandenabeele P."/>
            <person name="Shawkey M.D."/>
            <person name="Solomon J."/>
        </authorList>
    </citation>
    <scope>NUCLEOTIDE SEQUENCE [LARGE SCALE GENOMIC DNA]</scope>
    <source>
        <strain evidence="3">SS15</strain>
    </source>
</reference>
<evidence type="ECO:0000256" key="1">
    <source>
        <dbReference type="SAM" id="MobiDB-lite"/>
    </source>
</evidence>
<comment type="caution">
    <text evidence="2">The sequence shown here is derived from an EMBL/GenBank/DDBJ whole genome shotgun (WGS) entry which is preliminary data.</text>
</comment>
<dbReference type="EMBL" id="JADDUC020000023">
    <property type="protein sequence ID" value="KAI1232210.1"/>
    <property type="molecule type" value="Genomic_DNA"/>
</dbReference>
<reference evidence="3" key="3">
    <citation type="submission" date="2022-01" db="EMBL/GenBank/DDBJ databases">
        <authorList>
            <person name="Rubenstein D.R."/>
        </authorList>
    </citation>
    <scope>NUCLEOTIDE SEQUENCE</scope>
    <source>
        <strain evidence="3">SS15</strain>
        <tissue evidence="3">Liver</tissue>
    </source>
</reference>
<accession>A0A835NV07</accession>
<proteinExistence type="predicted"/>